<dbReference type="PROSITE" id="PS50059">
    <property type="entry name" value="FKBP_PPIASE"/>
    <property type="match status" value="1"/>
</dbReference>
<feature type="domain" description="PPIase FKBP-type" evidence="7">
    <location>
        <begin position="20"/>
        <end position="107"/>
    </location>
</feature>
<proteinExistence type="inferred from homology"/>
<accession>A0A1G2CGE6</accession>
<reference evidence="8 9" key="1">
    <citation type="journal article" date="2016" name="Nat. Commun.">
        <title>Thousands of microbial genomes shed light on interconnected biogeochemical processes in an aquifer system.</title>
        <authorList>
            <person name="Anantharaman K."/>
            <person name="Brown C.T."/>
            <person name="Hug L.A."/>
            <person name="Sharon I."/>
            <person name="Castelle C.J."/>
            <person name="Probst A.J."/>
            <person name="Thomas B.C."/>
            <person name="Singh A."/>
            <person name="Wilkins M.J."/>
            <person name="Karaoz U."/>
            <person name="Brodie E.L."/>
            <person name="Williams K.H."/>
            <person name="Hubbard S.S."/>
            <person name="Banfield J.F."/>
        </authorList>
    </citation>
    <scope>NUCLEOTIDE SEQUENCE [LARGE SCALE GENOMIC DNA]</scope>
</reference>
<dbReference type="Gene3D" id="3.10.50.40">
    <property type="match status" value="1"/>
</dbReference>
<dbReference type="STRING" id="1798650.A2945_04415"/>
<dbReference type="Proteomes" id="UP000178880">
    <property type="component" value="Unassembled WGS sequence"/>
</dbReference>
<evidence type="ECO:0000313" key="8">
    <source>
        <dbReference type="EMBL" id="OGZ00282.1"/>
    </source>
</evidence>
<keyword evidence="4 5" id="KW-0413">Isomerase</keyword>
<evidence type="ECO:0000256" key="6">
    <source>
        <dbReference type="RuleBase" id="RU003915"/>
    </source>
</evidence>
<comment type="caution">
    <text evidence="8">The sequence shown here is derived from an EMBL/GenBank/DDBJ whole genome shotgun (WGS) entry which is preliminary data.</text>
</comment>
<dbReference type="Pfam" id="PF00254">
    <property type="entry name" value="FKBP_C"/>
    <property type="match status" value="1"/>
</dbReference>
<organism evidence="8 9">
    <name type="scientific">Candidatus Liptonbacteria bacterium RIFCSPLOWO2_01_FULL_52_25</name>
    <dbReference type="NCBI Taxonomy" id="1798650"/>
    <lineage>
        <taxon>Bacteria</taxon>
        <taxon>Candidatus Liptoniibacteriota</taxon>
    </lineage>
</organism>
<dbReference type="PANTHER" id="PTHR43811:SF19">
    <property type="entry name" value="39 KDA FK506-BINDING NUCLEAR PROTEIN"/>
    <property type="match status" value="1"/>
</dbReference>
<evidence type="ECO:0000313" key="9">
    <source>
        <dbReference type="Proteomes" id="UP000178880"/>
    </source>
</evidence>
<dbReference type="InterPro" id="IPR046357">
    <property type="entry name" value="PPIase_dom_sf"/>
</dbReference>
<evidence type="ECO:0000256" key="4">
    <source>
        <dbReference type="ARBA" id="ARBA00023235"/>
    </source>
</evidence>
<comment type="catalytic activity">
    <reaction evidence="1 5 6">
        <text>[protein]-peptidylproline (omega=180) = [protein]-peptidylproline (omega=0)</text>
        <dbReference type="Rhea" id="RHEA:16237"/>
        <dbReference type="Rhea" id="RHEA-COMP:10747"/>
        <dbReference type="Rhea" id="RHEA-COMP:10748"/>
        <dbReference type="ChEBI" id="CHEBI:83833"/>
        <dbReference type="ChEBI" id="CHEBI:83834"/>
        <dbReference type="EC" id="5.2.1.8"/>
    </reaction>
</comment>
<gene>
    <name evidence="8" type="ORF">A2945_04415</name>
</gene>
<dbReference type="EMBL" id="MHLA01000005">
    <property type="protein sequence ID" value="OGZ00282.1"/>
    <property type="molecule type" value="Genomic_DNA"/>
</dbReference>
<dbReference type="PANTHER" id="PTHR43811">
    <property type="entry name" value="FKBP-TYPE PEPTIDYL-PROLYL CIS-TRANS ISOMERASE FKPA"/>
    <property type="match status" value="1"/>
</dbReference>
<evidence type="ECO:0000256" key="2">
    <source>
        <dbReference type="ARBA" id="ARBA00006577"/>
    </source>
</evidence>
<evidence type="ECO:0000256" key="3">
    <source>
        <dbReference type="ARBA" id="ARBA00023110"/>
    </source>
</evidence>
<sequence length="111" mass="11583">MANFKVEDVVVGTGAEAKNGNTVSVHYTGTFTDGKKFDSSLDRGEPFSFTLGAGEVIRGWDLGVVGMKVGGKRKLSVPSELGYGPNDFGPIPGNSTLLFTVELLGIASATQ</sequence>
<dbReference type="GO" id="GO:0003755">
    <property type="term" value="F:peptidyl-prolyl cis-trans isomerase activity"/>
    <property type="evidence" value="ECO:0007669"/>
    <property type="project" value="UniProtKB-UniRule"/>
</dbReference>
<dbReference type="SUPFAM" id="SSF54534">
    <property type="entry name" value="FKBP-like"/>
    <property type="match status" value="1"/>
</dbReference>
<protein>
    <recommendedName>
        <fullName evidence="6">Peptidyl-prolyl cis-trans isomerase</fullName>
        <ecNumber evidence="6">5.2.1.8</ecNumber>
    </recommendedName>
</protein>
<evidence type="ECO:0000256" key="1">
    <source>
        <dbReference type="ARBA" id="ARBA00000971"/>
    </source>
</evidence>
<keyword evidence="3 5" id="KW-0697">Rotamase</keyword>
<dbReference type="FunFam" id="3.10.50.40:FF:000006">
    <property type="entry name" value="Peptidyl-prolyl cis-trans isomerase"/>
    <property type="match status" value="1"/>
</dbReference>
<dbReference type="AlphaFoldDB" id="A0A1G2CGE6"/>
<evidence type="ECO:0000259" key="7">
    <source>
        <dbReference type="PROSITE" id="PS50059"/>
    </source>
</evidence>
<evidence type="ECO:0000256" key="5">
    <source>
        <dbReference type="PROSITE-ProRule" id="PRU00277"/>
    </source>
</evidence>
<name>A0A1G2CGE6_9BACT</name>
<dbReference type="EC" id="5.2.1.8" evidence="6"/>
<comment type="similarity">
    <text evidence="2 6">Belongs to the FKBP-type PPIase family.</text>
</comment>
<dbReference type="InterPro" id="IPR001179">
    <property type="entry name" value="PPIase_FKBP_dom"/>
</dbReference>